<evidence type="ECO:0000313" key="2">
    <source>
        <dbReference type="EMBL" id="RCI10901.1"/>
    </source>
</evidence>
<dbReference type="EMBL" id="LKCN02000011">
    <property type="protein sequence ID" value="RCI10901.1"/>
    <property type="molecule type" value="Genomic_DNA"/>
</dbReference>
<comment type="caution">
    <text evidence="2">The sequence shown here is derived from an EMBL/GenBank/DDBJ whole genome shotgun (WGS) entry which is preliminary data.</text>
</comment>
<dbReference type="OrthoDB" id="5264002at2759"/>
<evidence type="ECO:0000256" key="1">
    <source>
        <dbReference type="SAM" id="MobiDB-lite"/>
    </source>
</evidence>
<keyword evidence="3" id="KW-1185">Reference proteome</keyword>
<proteinExistence type="predicted"/>
<organism evidence="2 3">
    <name type="scientific">Ophiocordyceps polyrhachis-furcata BCC 54312</name>
    <dbReference type="NCBI Taxonomy" id="1330021"/>
    <lineage>
        <taxon>Eukaryota</taxon>
        <taxon>Fungi</taxon>
        <taxon>Dikarya</taxon>
        <taxon>Ascomycota</taxon>
        <taxon>Pezizomycotina</taxon>
        <taxon>Sordariomycetes</taxon>
        <taxon>Hypocreomycetidae</taxon>
        <taxon>Hypocreales</taxon>
        <taxon>Ophiocordycipitaceae</taxon>
        <taxon>Ophiocordyceps</taxon>
    </lineage>
</organism>
<gene>
    <name evidence="2" type="ORF">L249_5391</name>
</gene>
<feature type="compositionally biased region" description="Polar residues" evidence="1">
    <location>
        <begin position="64"/>
        <end position="75"/>
    </location>
</feature>
<sequence length="116" mass="13155">PPVISFLSKVFNFTNLFSKEKASALPPYYSSYNYYIRLRYNPDIYMPEAALTPPKIEGGLGANRTGSAPRNCNSDGDSDVIEVPAKRQRLEVVVEEERVLRFYSFLTQLILDRGSN</sequence>
<dbReference type="Proteomes" id="UP000253664">
    <property type="component" value="Unassembled WGS sequence"/>
</dbReference>
<feature type="region of interest" description="Disordered" evidence="1">
    <location>
        <begin position="56"/>
        <end position="79"/>
    </location>
</feature>
<feature type="non-terminal residue" evidence="2">
    <location>
        <position position="1"/>
    </location>
</feature>
<dbReference type="AlphaFoldDB" id="A0A367L900"/>
<accession>A0A367L900</accession>
<feature type="non-terminal residue" evidence="2">
    <location>
        <position position="116"/>
    </location>
</feature>
<name>A0A367L900_9HYPO</name>
<reference evidence="2 3" key="1">
    <citation type="journal article" date="2015" name="BMC Genomics">
        <title>Insights from the genome of Ophiocordyceps polyrhachis-furcata to pathogenicity and host specificity in insect fungi.</title>
        <authorList>
            <person name="Wichadakul D."/>
            <person name="Kobmoo N."/>
            <person name="Ingsriswang S."/>
            <person name="Tangphatsornruang S."/>
            <person name="Chantasingh D."/>
            <person name="Luangsa-ard J.J."/>
            <person name="Eurwilaichitr L."/>
        </authorList>
    </citation>
    <scope>NUCLEOTIDE SEQUENCE [LARGE SCALE GENOMIC DNA]</scope>
    <source>
        <strain evidence="2 3">BCC 54312</strain>
    </source>
</reference>
<protein>
    <submittedName>
        <fullName evidence="2">Uncharacterized protein</fullName>
    </submittedName>
</protein>
<evidence type="ECO:0000313" key="3">
    <source>
        <dbReference type="Proteomes" id="UP000253664"/>
    </source>
</evidence>